<dbReference type="GO" id="GO:0004672">
    <property type="term" value="F:protein kinase activity"/>
    <property type="evidence" value="ECO:0007669"/>
    <property type="project" value="InterPro"/>
</dbReference>
<dbReference type="PROSITE" id="PS00109">
    <property type="entry name" value="PROTEIN_KINASE_TYR"/>
    <property type="match status" value="1"/>
</dbReference>
<proteinExistence type="predicted"/>
<accession>A0A1G1WE52</accession>
<protein>
    <recommendedName>
        <fullName evidence="4">Aminoglycoside phosphotransferase domain-containing protein</fullName>
    </recommendedName>
</protein>
<evidence type="ECO:0000256" key="1">
    <source>
        <dbReference type="SAM" id="MobiDB-lite"/>
    </source>
</evidence>
<evidence type="ECO:0008006" key="4">
    <source>
        <dbReference type="Google" id="ProtNLM"/>
    </source>
</evidence>
<name>A0A1G1WE52_9BACT</name>
<evidence type="ECO:0000313" key="3">
    <source>
        <dbReference type="Proteomes" id="UP000177588"/>
    </source>
</evidence>
<dbReference type="EMBL" id="MHCT01000017">
    <property type="protein sequence ID" value="OGY25958.1"/>
    <property type="molecule type" value="Genomic_DNA"/>
</dbReference>
<gene>
    <name evidence="2" type="ORF">A2Z24_02465</name>
</gene>
<feature type="region of interest" description="Disordered" evidence="1">
    <location>
        <begin position="1"/>
        <end position="40"/>
    </location>
</feature>
<comment type="caution">
    <text evidence="2">The sequence shown here is derived from an EMBL/GenBank/DDBJ whole genome shotgun (WGS) entry which is preliminary data.</text>
</comment>
<dbReference type="STRING" id="1802597.A2Z24_02465"/>
<dbReference type="InterPro" id="IPR011009">
    <property type="entry name" value="Kinase-like_dom_sf"/>
</dbReference>
<dbReference type="Proteomes" id="UP000177588">
    <property type="component" value="Unassembled WGS sequence"/>
</dbReference>
<dbReference type="InterPro" id="IPR008266">
    <property type="entry name" value="Tyr_kinase_AS"/>
</dbReference>
<sequence>MPETSLETVPTIPLETHEVPKDQIPGVEKPPETLKEEKDPFKLDRQKFADRITTLLEEKKFFFDRDEFDKQIADESRRYLTLRGMMMPDEKDRLPYDRFFKAPMPQKDSEKQKAVNLAFRRQTLAHYYLDMHTNLPLAEVWEFNTDSENGQMYAIMAAYQEGSGIGFLSKSEDARKLDERHAQLAVKAIRELAHQEKEIKPELAEVLEKRPPYQDYEGFLRNVTDILDKQVNGAGEFYSEDKKPLHQILGERTGIVDFRGKTLQLVRQLQPVIEKAQEGIHLVHGDLAPNNLFLGDGIKAAPLMFLDFEWAGISGNQILAEVYDFGNLRARAWNNEAFRNALDTEMIDSYKVEDREETGRAIVALGILRSHMSLAGFFENYPPEKSSQPVQAERREVTEKDIGRAWEIASELKI</sequence>
<organism evidence="2 3">
    <name type="scientific">Candidatus Woykebacteria bacterium RBG_16_44_10</name>
    <dbReference type="NCBI Taxonomy" id="1802597"/>
    <lineage>
        <taxon>Bacteria</taxon>
        <taxon>Candidatus Woykeibacteriota</taxon>
    </lineage>
</organism>
<reference evidence="2 3" key="1">
    <citation type="journal article" date="2016" name="Nat. Commun.">
        <title>Thousands of microbial genomes shed light on interconnected biogeochemical processes in an aquifer system.</title>
        <authorList>
            <person name="Anantharaman K."/>
            <person name="Brown C.T."/>
            <person name="Hug L.A."/>
            <person name="Sharon I."/>
            <person name="Castelle C.J."/>
            <person name="Probst A.J."/>
            <person name="Thomas B.C."/>
            <person name="Singh A."/>
            <person name="Wilkins M.J."/>
            <person name="Karaoz U."/>
            <person name="Brodie E.L."/>
            <person name="Williams K.H."/>
            <person name="Hubbard S.S."/>
            <person name="Banfield J.F."/>
        </authorList>
    </citation>
    <scope>NUCLEOTIDE SEQUENCE [LARGE SCALE GENOMIC DNA]</scope>
</reference>
<feature type="compositionally biased region" description="Basic and acidic residues" evidence="1">
    <location>
        <begin position="29"/>
        <end position="40"/>
    </location>
</feature>
<evidence type="ECO:0000313" key="2">
    <source>
        <dbReference type="EMBL" id="OGY25958.1"/>
    </source>
</evidence>
<dbReference type="AlphaFoldDB" id="A0A1G1WE52"/>
<dbReference type="SUPFAM" id="SSF56112">
    <property type="entry name" value="Protein kinase-like (PK-like)"/>
    <property type="match status" value="1"/>
</dbReference>